<name>A0ACB8NEC3_CITSI</name>
<protein>
    <submittedName>
        <fullName evidence="1">Pentatricopeptide repeat-containing protein</fullName>
    </submittedName>
</protein>
<dbReference type="Proteomes" id="UP000829398">
    <property type="component" value="Chromosome 2"/>
</dbReference>
<sequence>MLPNNRIYQFIKVFSTSTTKAKKTSINWRTQIKRTQLVHQISSTLLQRHNWPSLLQNLHLSSKLTPSLFLQILHKTKHNPQVSLNFFYWIKTSLHFEPDLISQCHIIRLLLGSGQTERIKPSLDSLIQTHTATVLTHSMIQSCEGRDSQSDALSLVLDCYSHKGLFMDGLEVYRMMRVYGFVPAVSACNALLDALYRQNEIRLASCLYGAMVRDGVSPNKFTWSLVAQILCRSGKFEVVLGLLDSGIYSSVMYNLVIDFYSKKGDFGAAFDRLNEMCNGRNLTPGFSTYSSILDGARRYEKTEVSDRIVGLMVEKKLLPKHFLSGNDYVIQKLSDMGKTYAAEMIFKRACDEKIELQDDTYGCMLKALSKEGRVKEAIQIYHLISERGITVRDSDYYAFVNVLCKEHQPEEVCGLLRDVVERGYIPCAMELSRFVASQCGKGKWKEVEELLSAVLDKGLLLDSFCCSSLMEYYCSNRQIDKAIALHIKIEKLKGSLDVATYDVLLDGLFKDGRMEEAVRIFDYMKELKVVSSSSFVIVVSRLCHLKELRKAMKNHDEMLKMGHKPDEATYKQVISGFM</sequence>
<organism evidence="1 2">
    <name type="scientific">Citrus sinensis</name>
    <name type="common">Sweet orange</name>
    <name type="synonym">Citrus aurantium var. sinensis</name>
    <dbReference type="NCBI Taxonomy" id="2711"/>
    <lineage>
        <taxon>Eukaryota</taxon>
        <taxon>Viridiplantae</taxon>
        <taxon>Streptophyta</taxon>
        <taxon>Embryophyta</taxon>
        <taxon>Tracheophyta</taxon>
        <taxon>Spermatophyta</taxon>
        <taxon>Magnoliopsida</taxon>
        <taxon>eudicotyledons</taxon>
        <taxon>Gunneridae</taxon>
        <taxon>Pentapetalae</taxon>
        <taxon>rosids</taxon>
        <taxon>malvids</taxon>
        <taxon>Sapindales</taxon>
        <taxon>Rutaceae</taxon>
        <taxon>Aurantioideae</taxon>
        <taxon>Citrus</taxon>
    </lineage>
</organism>
<dbReference type="EMBL" id="CM039171">
    <property type="protein sequence ID" value="KAH9796488.1"/>
    <property type="molecule type" value="Genomic_DNA"/>
</dbReference>
<reference evidence="2" key="1">
    <citation type="journal article" date="2023" name="Hortic. Res.">
        <title>A chromosome-level phased genome enabling allele-level studies in sweet orange: a case study on citrus Huanglongbing tolerance.</title>
        <authorList>
            <person name="Wu B."/>
            <person name="Yu Q."/>
            <person name="Deng Z."/>
            <person name="Duan Y."/>
            <person name="Luo F."/>
            <person name="Gmitter F. Jr."/>
        </authorList>
    </citation>
    <scope>NUCLEOTIDE SEQUENCE [LARGE SCALE GENOMIC DNA]</scope>
    <source>
        <strain evidence="2">cv. Valencia</strain>
    </source>
</reference>
<keyword evidence="2" id="KW-1185">Reference proteome</keyword>
<evidence type="ECO:0000313" key="1">
    <source>
        <dbReference type="EMBL" id="KAH9796488.1"/>
    </source>
</evidence>
<comment type="caution">
    <text evidence="1">The sequence shown here is derived from an EMBL/GenBank/DDBJ whole genome shotgun (WGS) entry which is preliminary data.</text>
</comment>
<proteinExistence type="predicted"/>
<gene>
    <name evidence="1" type="ORF">KPL71_005547</name>
</gene>
<accession>A0ACB8NEC3</accession>
<evidence type="ECO:0000313" key="2">
    <source>
        <dbReference type="Proteomes" id="UP000829398"/>
    </source>
</evidence>